<gene>
    <name evidence="3" type="ORF">GCM10009765_45430</name>
</gene>
<dbReference type="PANTHER" id="PTHR33392">
    <property type="entry name" value="POLYISOPRENYL-TEICHOIC ACID--PEPTIDOGLYCAN TEICHOIC ACID TRANSFERASE TAGU"/>
    <property type="match status" value="1"/>
</dbReference>
<evidence type="ECO:0000313" key="4">
    <source>
        <dbReference type="Proteomes" id="UP001500618"/>
    </source>
</evidence>
<name>A0ABN2HNM5_9ACTN</name>
<dbReference type="InterPro" id="IPR004474">
    <property type="entry name" value="LytR_CpsA_psr"/>
</dbReference>
<dbReference type="RefSeq" id="WP_344312412.1">
    <property type="nucleotide sequence ID" value="NZ_BAAANY010000018.1"/>
</dbReference>
<dbReference type="InterPro" id="IPR050922">
    <property type="entry name" value="LytR/CpsA/Psr_CW_biosynth"/>
</dbReference>
<comment type="similarity">
    <text evidence="1">Belongs to the LytR/CpsA/Psr (LCP) family.</text>
</comment>
<sequence length="340" mass="36873">MTKRTWRRNLLAMTPLTLLLVAAALVPVTAVMFRDIVAGELAGRYASMVNRADLLPESDTKPADVTGPMTILMLGSDNYDGTRGYQGVTGQRSDSVILVHADRDFQHVSAVSIQRDSYVYVPAAGPWHGGNTKINAALAYGGATLSVQVVEKQFGIHIDHVMVMSFRGLHTATDAVGGVDVTIDKAVYDTAMRVHWPAGVNHLDGKAAEMYVRDRYGLPQGDFDRMKRHQQFLHALMTKGIQLGMAGDLKRLDQAVSDVAKATTVDPGMPVQALAEAMVKLSPSAVTYGSMFNDGGMTIDGHSFQRVDPKWSQALGTAIKSDDFGPYWKIYPPNTPTHGA</sequence>
<proteinExistence type="inferred from homology"/>
<feature type="domain" description="Cell envelope-related transcriptional attenuator" evidence="2">
    <location>
        <begin position="92"/>
        <end position="239"/>
    </location>
</feature>
<evidence type="ECO:0000256" key="1">
    <source>
        <dbReference type="ARBA" id="ARBA00006068"/>
    </source>
</evidence>
<comment type="caution">
    <text evidence="3">The sequence shown here is derived from an EMBL/GenBank/DDBJ whole genome shotgun (WGS) entry which is preliminary data.</text>
</comment>
<organism evidence="3 4">
    <name type="scientific">Fodinicola feengrottensis</name>
    <dbReference type="NCBI Taxonomy" id="435914"/>
    <lineage>
        <taxon>Bacteria</taxon>
        <taxon>Bacillati</taxon>
        <taxon>Actinomycetota</taxon>
        <taxon>Actinomycetes</taxon>
        <taxon>Mycobacteriales</taxon>
        <taxon>Fodinicola</taxon>
    </lineage>
</organism>
<dbReference type="NCBIfam" id="TIGR00350">
    <property type="entry name" value="lytR_cpsA_psr"/>
    <property type="match status" value="1"/>
</dbReference>
<dbReference type="Pfam" id="PF03816">
    <property type="entry name" value="LytR_cpsA_psr"/>
    <property type="match status" value="1"/>
</dbReference>
<evidence type="ECO:0000313" key="3">
    <source>
        <dbReference type="EMBL" id="GAA1690873.1"/>
    </source>
</evidence>
<dbReference type="Gene3D" id="3.40.630.190">
    <property type="entry name" value="LCP protein"/>
    <property type="match status" value="1"/>
</dbReference>
<keyword evidence="4" id="KW-1185">Reference proteome</keyword>
<protein>
    <recommendedName>
        <fullName evidence="2">Cell envelope-related transcriptional attenuator domain-containing protein</fullName>
    </recommendedName>
</protein>
<dbReference type="Proteomes" id="UP001500618">
    <property type="component" value="Unassembled WGS sequence"/>
</dbReference>
<dbReference type="PANTHER" id="PTHR33392:SF6">
    <property type="entry name" value="POLYISOPRENYL-TEICHOIC ACID--PEPTIDOGLYCAN TEICHOIC ACID TRANSFERASE TAGU"/>
    <property type="match status" value="1"/>
</dbReference>
<dbReference type="EMBL" id="BAAANY010000018">
    <property type="protein sequence ID" value="GAA1690873.1"/>
    <property type="molecule type" value="Genomic_DNA"/>
</dbReference>
<evidence type="ECO:0000259" key="2">
    <source>
        <dbReference type="Pfam" id="PF03816"/>
    </source>
</evidence>
<reference evidence="3 4" key="1">
    <citation type="journal article" date="2019" name="Int. J. Syst. Evol. Microbiol.">
        <title>The Global Catalogue of Microorganisms (GCM) 10K type strain sequencing project: providing services to taxonomists for standard genome sequencing and annotation.</title>
        <authorList>
            <consortium name="The Broad Institute Genomics Platform"/>
            <consortium name="The Broad Institute Genome Sequencing Center for Infectious Disease"/>
            <person name="Wu L."/>
            <person name="Ma J."/>
        </authorList>
    </citation>
    <scope>NUCLEOTIDE SEQUENCE [LARGE SCALE GENOMIC DNA]</scope>
    <source>
        <strain evidence="3 4">JCM 14718</strain>
    </source>
</reference>
<accession>A0ABN2HNM5</accession>